<name>R9ZZ86_9CAUD</name>
<protein>
    <submittedName>
        <fullName evidence="1">Uncharacterized protein</fullName>
    </submittedName>
</protein>
<dbReference type="Proteomes" id="UP000014711">
    <property type="component" value="Segment"/>
</dbReference>
<evidence type="ECO:0000313" key="2">
    <source>
        <dbReference type="Proteomes" id="UP000014711"/>
    </source>
</evidence>
<reference evidence="1 2" key="1">
    <citation type="journal article" date="2013" name="Proc. Natl. Acad. Sci. U.S.A.">
        <title>Twelve previously unknown phage genera are ubiquitous in global oceans.</title>
        <authorList>
            <person name="Holmfeldt K."/>
            <person name="Solonenko N."/>
            <person name="Shah M."/>
            <person name="Corrier K."/>
            <person name="Riemann L."/>
            <person name="Verberkmoes N.C."/>
            <person name="Sullivan M.B."/>
        </authorList>
    </citation>
    <scope>NUCLEOTIDE SEQUENCE [LARGE SCALE GENOMIC DNA]</scope>
    <source>
        <strain evidence="1">Phi10:1</strain>
    </source>
</reference>
<reference evidence="2" key="2">
    <citation type="submission" date="2013-03" db="EMBL/GenBank/DDBJ databases">
        <title>The Cellulophaga phages: a novel, diverse, and globally ubiquitous model system.</title>
        <authorList>
            <person name="Holmfeldt K."/>
            <person name="Solonenko N."/>
            <person name="Shah M."/>
            <person name="Corrier K."/>
            <person name="Riemann L."/>
            <person name="VerBerkmoes N.C."/>
            <person name="Sullivan M.B."/>
        </authorList>
    </citation>
    <scope>NUCLEOTIDE SEQUENCE [LARGE SCALE GENOMIC DNA]</scope>
</reference>
<proteinExistence type="predicted"/>
<dbReference type="GeneID" id="16796966"/>
<sequence length="115" mass="13523">MMSKKKIDWIEDVITFSIGELKCPSLEYIYDMSWAEFLIRSHAYRRTEIKDWQKYRKVAYHALIAPHQDPKKLPKKESLFMPLGETVKTSNVSEAQKKAYMKAMEQYLSKQNGGT</sequence>
<dbReference type="RefSeq" id="YP_008242004.1">
    <property type="nucleotide sequence ID" value="NC_021802.1"/>
</dbReference>
<keyword evidence="2" id="KW-1185">Reference proteome</keyword>
<organism evidence="1 2">
    <name type="scientific">Cellulophaga phage phi10:1</name>
    <dbReference type="NCBI Taxonomy" id="1327981"/>
    <lineage>
        <taxon>Viruses</taxon>
        <taxon>Duplodnaviria</taxon>
        <taxon>Heunggongvirae</taxon>
        <taxon>Uroviricota</taxon>
        <taxon>Caudoviricetes</taxon>
        <taxon>Assiduviridae</taxon>
        <taxon>Cebadecemvirus</taxon>
        <taxon>Cebadecemvirus phi10una</taxon>
    </lineage>
</organism>
<dbReference type="EMBL" id="KC821618">
    <property type="protein sequence ID" value="AGO48426.1"/>
    <property type="molecule type" value="Genomic_DNA"/>
</dbReference>
<dbReference type="KEGG" id="vg:16796966"/>
<evidence type="ECO:0000313" key="1">
    <source>
        <dbReference type="EMBL" id="AGO48426.1"/>
    </source>
</evidence>
<accession>R9ZZ86</accession>
<gene>
    <name evidence="1" type="ORF">Phi10:1_gp086</name>
</gene>
<dbReference type="OrthoDB" id="39646at10239"/>